<dbReference type="PANTHER" id="PTHR24148:SF64">
    <property type="entry name" value="HETEROKARYON INCOMPATIBILITY DOMAIN-CONTAINING PROTEIN"/>
    <property type="match status" value="1"/>
</dbReference>
<evidence type="ECO:0000313" key="2">
    <source>
        <dbReference type="EMBL" id="KAH7324263.1"/>
    </source>
</evidence>
<reference evidence="2" key="1">
    <citation type="journal article" date="2021" name="Nat. Commun.">
        <title>Genetic determinants of endophytism in the Arabidopsis root mycobiome.</title>
        <authorList>
            <person name="Mesny F."/>
            <person name="Miyauchi S."/>
            <person name="Thiergart T."/>
            <person name="Pickel B."/>
            <person name="Atanasova L."/>
            <person name="Karlsson M."/>
            <person name="Huettel B."/>
            <person name="Barry K.W."/>
            <person name="Haridas S."/>
            <person name="Chen C."/>
            <person name="Bauer D."/>
            <person name="Andreopoulos W."/>
            <person name="Pangilinan J."/>
            <person name="LaButti K."/>
            <person name="Riley R."/>
            <person name="Lipzen A."/>
            <person name="Clum A."/>
            <person name="Drula E."/>
            <person name="Henrissat B."/>
            <person name="Kohler A."/>
            <person name="Grigoriev I.V."/>
            <person name="Martin F.M."/>
            <person name="Hacquard S."/>
        </authorList>
    </citation>
    <scope>NUCLEOTIDE SEQUENCE</scope>
    <source>
        <strain evidence="2">MPI-CAGE-CH-0235</strain>
    </source>
</reference>
<accession>A0A8K0SV28</accession>
<dbReference type="InterPro" id="IPR010730">
    <property type="entry name" value="HET"/>
</dbReference>
<evidence type="ECO:0000313" key="3">
    <source>
        <dbReference type="Proteomes" id="UP000813444"/>
    </source>
</evidence>
<gene>
    <name evidence="2" type="ORF">B0I35DRAFT_423815</name>
</gene>
<feature type="domain" description="Heterokaryon incompatibility" evidence="1">
    <location>
        <begin position="60"/>
        <end position="204"/>
    </location>
</feature>
<comment type="caution">
    <text evidence="2">The sequence shown here is derived from an EMBL/GenBank/DDBJ whole genome shotgun (WGS) entry which is preliminary data.</text>
</comment>
<organism evidence="2 3">
    <name type="scientific">Stachybotrys elegans</name>
    <dbReference type="NCBI Taxonomy" id="80388"/>
    <lineage>
        <taxon>Eukaryota</taxon>
        <taxon>Fungi</taxon>
        <taxon>Dikarya</taxon>
        <taxon>Ascomycota</taxon>
        <taxon>Pezizomycotina</taxon>
        <taxon>Sordariomycetes</taxon>
        <taxon>Hypocreomycetidae</taxon>
        <taxon>Hypocreales</taxon>
        <taxon>Stachybotryaceae</taxon>
        <taxon>Stachybotrys</taxon>
    </lineage>
</organism>
<dbReference type="InterPro" id="IPR052895">
    <property type="entry name" value="HetReg/Transcr_Mod"/>
</dbReference>
<dbReference type="OrthoDB" id="2157530at2759"/>
<dbReference type="EMBL" id="JAGPNK010000003">
    <property type="protein sequence ID" value="KAH7324263.1"/>
    <property type="molecule type" value="Genomic_DNA"/>
</dbReference>
<dbReference type="PANTHER" id="PTHR24148">
    <property type="entry name" value="ANKYRIN REPEAT DOMAIN-CONTAINING PROTEIN 39 HOMOLOG-RELATED"/>
    <property type="match status" value="1"/>
</dbReference>
<protein>
    <submittedName>
        <fullName evidence="2">Heterokaryon incompatibility protein-domain-containing protein</fullName>
    </submittedName>
</protein>
<name>A0A8K0SV28_9HYPO</name>
<sequence>MSSYTYEPLCRDKQEIRLMSLLPALDTPQDEASMAPTSRAEASTIRASIHKADLTEDLVFLALSYVWGSENNRSTIQVDGFSLPITQNLLSALKHIQDSTEPVTLWIDAICINQSDKEEKSWQVQNMKQIYKKARGTIVWLGEDIDGAGHVMAGFSNPSLLLQSLLDFDKLIQQYDVSSPHDASKALQSLLNRGYFFRIWCLQEFCVSDNVTMVCGDHRVALDSFYEIANIMKGCIYTRVCTALGTQEFPMAESATRLFASQLGPDGANRMFNQRQQLRRSSRESHVGNNGGASTLLHLLVSAFTHIGNDVTLRSTDPRDLVYGLLGLASDTDQLCIRPDYKKSCEEVFIETWSAILAKSSAAALGVSQYGRQRVAAINEDATAPGIAIFSGRFSEYGLPRLDFTAPGGQDLPSWVPDWRVLRDPCISSDLMDKPFNACGQRSETRWVSTKEDVTIALKGVRVDMVKGVGTTMSLVKDHITQGFQPAATFLTEIAKFLQESINPDRVRPFVYTAAQVEEGVWRIPITDRQVRATGRNDYERATSISTEAYLFLMRVISAWDQAQGSTDRMAVADLAFMTATMERMGTFGSYMRLMMTNCGRKPFYTEKGYVGLGPYATEVGDVVAIFDGAPIPFILRPKEGLAYQLLGEGYMYGLMDGEFIQDDTDECTFVLV</sequence>
<dbReference type="AlphaFoldDB" id="A0A8K0SV28"/>
<dbReference type="Pfam" id="PF26639">
    <property type="entry name" value="Het-6_barrel"/>
    <property type="match status" value="1"/>
</dbReference>
<keyword evidence="3" id="KW-1185">Reference proteome</keyword>
<dbReference type="Pfam" id="PF06985">
    <property type="entry name" value="HET"/>
    <property type="match status" value="1"/>
</dbReference>
<dbReference type="Proteomes" id="UP000813444">
    <property type="component" value="Unassembled WGS sequence"/>
</dbReference>
<proteinExistence type="predicted"/>
<evidence type="ECO:0000259" key="1">
    <source>
        <dbReference type="Pfam" id="PF06985"/>
    </source>
</evidence>